<keyword evidence="1" id="KW-1133">Transmembrane helix</keyword>
<evidence type="ECO:0000256" key="1">
    <source>
        <dbReference type="SAM" id="Phobius"/>
    </source>
</evidence>
<feature type="transmembrane region" description="Helical" evidence="1">
    <location>
        <begin position="46"/>
        <end position="70"/>
    </location>
</feature>
<gene>
    <name evidence="2" type="ORF">AWH56_14970</name>
</gene>
<dbReference type="EMBL" id="LQXD01000131">
    <property type="protein sequence ID" value="OIJ11976.1"/>
    <property type="molecule type" value="Genomic_DNA"/>
</dbReference>
<accession>A0A1S2LHW9</accession>
<feature type="transmembrane region" description="Helical" evidence="1">
    <location>
        <begin position="15"/>
        <end position="39"/>
    </location>
</feature>
<sequence length="106" mass="11839">MSDLKLPTALSAKGYLIGFSTAIMWSPYFGSVSLVLYYLQMSVGAYILYGIGLSLVSLVVGNILFGFWVVRNSLTIEKSTELPIEKKHKKQLFQLVLFVTILLAHH</sequence>
<keyword evidence="1" id="KW-0812">Transmembrane</keyword>
<evidence type="ECO:0000313" key="2">
    <source>
        <dbReference type="EMBL" id="OIJ11976.1"/>
    </source>
</evidence>
<organism evidence="2">
    <name type="scientific">Anaerobacillus isosaccharinicus</name>
    <dbReference type="NCBI Taxonomy" id="1532552"/>
    <lineage>
        <taxon>Bacteria</taxon>
        <taxon>Bacillati</taxon>
        <taxon>Bacillota</taxon>
        <taxon>Bacilli</taxon>
        <taxon>Bacillales</taxon>
        <taxon>Bacillaceae</taxon>
        <taxon>Anaerobacillus</taxon>
    </lineage>
</organism>
<name>A0A1S2LHW9_9BACI</name>
<keyword evidence="1" id="KW-0472">Membrane</keyword>
<comment type="caution">
    <text evidence="2">The sequence shown here is derived from an EMBL/GenBank/DDBJ whole genome shotgun (WGS) entry which is preliminary data.</text>
</comment>
<dbReference type="AlphaFoldDB" id="A0A1S2LHW9"/>
<proteinExistence type="predicted"/>
<protein>
    <submittedName>
        <fullName evidence="2">Uncharacterized protein</fullName>
    </submittedName>
</protein>
<reference evidence="2" key="1">
    <citation type="submission" date="2016-10" db="EMBL/GenBank/DDBJ databases">
        <title>Draft genome sequences of four alkaliphilic bacteria belonging to the Anaerobacillus genus.</title>
        <authorList>
            <person name="Bassil N.M."/>
            <person name="Lloyd J.R."/>
        </authorList>
    </citation>
    <scope>NUCLEOTIDE SEQUENCE [LARGE SCALE GENOMIC DNA]</scope>
    <source>
        <strain evidence="2">NB2006</strain>
    </source>
</reference>